<dbReference type="InterPro" id="IPR025944">
    <property type="entry name" value="Sigma_54_int_dom_CS"/>
</dbReference>
<gene>
    <name evidence="9" type="ORF">CF394_04435</name>
</gene>
<dbReference type="Gene3D" id="3.40.50.300">
    <property type="entry name" value="P-loop containing nucleotide triphosphate hydrolases"/>
    <property type="match status" value="1"/>
</dbReference>
<dbReference type="PROSITE" id="PS00688">
    <property type="entry name" value="SIGMA54_INTERACT_3"/>
    <property type="match status" value="1"/>
</dbReference>
<keyword evidence="5" id="KW-0804">Transcription</keyword>
<dbReference type="CDD" id="cd00130">
    <property type="entry name" value="PAS"/>
    <property type="match status" value="2"/>
</dbReference>
<reference evidence="9 10" key="1">
    <citation type="submission" date="2017-07" db="EMBL/GenBank/DDBJ databases">
        <title>Tetzosporium hominis gen.nov. sp.nov.</title>
        <authorList>
            <person name="Tetz G."/>
            <person name="Tetz V."/>
        </authorList>
    </citation>
    <scope>NUCLEOTIDE SEQUENCE [LARGE SCALE GENOMIC DNA]</scope>
    <source>
        <strain evidence="9 10">VT-49</strain>
    </source>
</reference>
<dbReference type="InterPro" id="IPR000700">
    <property type="entry name" value="PAS-assoc_C"/>
</dbReference>
<dbReference type="GO" id="GO:0043565">
    <property type="term" value="F:sequence-specific DNA binding"/>
    <property type="evidence" value="ECO:0007669"/>
    <property type="project" value="InterPro"/>
</dbReference>
<dbReference type="PANTHER" id="PTHR32071:SF121">
    <property type="entry name" value="SIGMA L-DEPENDENT TRANSCRIPTIONAL REGULATOR YQIR-RELATED"/>
    <property type="match status" value="1"/>
</dbReference>
<dbReference type="Gene3D" id="3.40.50.720">
    <property type="entry name" value="NAD(P)-binding Rossmann-like Domain"/>
    <property type="match status" value="1"/>
</dbReference>
<dbReference type="GO" id="GO:0006355">
    <property type="term" value="P:regulation of DNA-templated transcription"/>
    <property type="evidence" value="ECO:0007669"/>
    <property type="project" value="InterPro"/>
</dbReference>
<evidence type="ECO:0000259" key="6">
    <source>
        <dbReference type="PROSITE" id="PS50045"/>
    </source>
</evidence>
<dbReference type="OrthoDB" id="9771372at2"/>
<dbReference type="PROSITE" id="PS00675">
    <property type="entry name" value="SIGMA54_INTERACT_1"/>
    <property type="match status" value="1"/>
</dbReference>
<evidence type="ECO:0000313" key="9">
    <source>
        <dbReference type="EMBL" id="OZS78792.1"/>
    </source>
</evidence>
<dbReference type="SUPFAM" id="SSF52540">
    <property type="entry name" value="P-loop containing nucleoside triphosphate hydrolases"/>
    <property type="match status" value="1"/>
</dbReference>
<dbReference type="PROSITE" id="PS50045">
    <property type="entry name" value="SIGMA54_INTERACT_4"/>
    <property type="match status" value="1"/>
</dbReference>
<proteinExistence type="predicted"/>
<protein>
    <submittedName>
        <fullName evidence="9">Fis family transcriptional regulator</fullName>
    </submittedName>
</protein>
<dbReference type="Pfam" id="PF00989">
    <property type="entry name" value="PAS"/>
    <property type="match status" value="2"/>
</dbReference>
<dbReference type="Pfam" id="PF00158">
    <property type="entry name" value="Sigma54_activat"/>
    <property type="match status" value="1"/>
</dbReference>
<dbReference type="Gene3D" id="1.10.8.60">
    <property type="match status" value="1"/>
</dbReference>
<keyword evidence="1" id="KW-0547">Nucleotide-binding</keyword>
<dbReference type="PANTHER" id="PTHR32071">
    <property type="entry name" value="TRANSCRIPTIONAL REGULATORY PROTEIN"/>
    <property type="match status" value="1"/>
</dbReference>
<evidence type="ECO:0000313" key="10">
    <source>
        <dbReference type="Proteomes" id="UP000217065"/>
    </source>
</evidence>
<evidence type="ECO:0000259" key="8">
    <source>
        <dbReference type="PROSITE" id="PS50113"/>
    </source>
</evidence>
<evidence type="ECO:0000256" key="3">
    <source>
        <dbReference type="ARBA" id="ARBA00023015"/>
    </source>
</evidence>
<dbReference type="Pfam" id="PF02954">
    <property type="entry name" value="HTH_8"/>
    <property type="match status" value="1"/>
</dbReference>
<dbReference type="InterPro" id="IPR013767">
    <property type="entry name" value="PAS_fold"/>
</dbReference>
<dbReference type="NCBIfam" id="TIGR00229">
    <property type="entry name" value="sensory_box"/>
    <property type="match status" value="2"/>
</dbReference>
<dbReference type="GO" id="GO:0005524">
    <property type="term" value="F:ATP binding"/>
    <property type="evidence" value="ECO:0007669"/>
    <property type="project" value="UniProtKB-KW"/>
</dbReference>
<dbReference type="InterPro" id="IPR002197">
    <property type="entry name" value="HTH_Fis"/>
</dbReference>
<dbReference type="PROSITE" id="PS50113">
    <property type="entry name" value="PAC"/>
    <property type="match status" value="1"/>
</dbReference>
<dbReference type="Gene3D" id="3.30.450.20">
    <property type="entry name" value="PAS domain"/>
    <property type="match status" value="2"/>
</dbReference>
<dbReference type="AlphaFoldDB" id="A0A264W5D4"/>
<dbReference type="Proteomes" id="UP000217065">
    <property type="component" value="Unassembled WGS sequence"/>
</dbReference>
<feature type="domain" description="PAS" evidence="7">
    <location>
        <begin position="114"/>
        <end position="166"/>
    </location>
</feature>
<dbReference type="RefSeq" id="WP_094942026.1">
    <property type="nucleotide sequence ID" value="NZ_NOKQ01000187.1"/>
</dbReference>
<evidence type="ECO:0000256" key="4">
    <source>
        <dbReference type="ARBA" id="ARBA00023125"/>
    </source>
</evidence>
<evidence type="ECO:0000256" key="2">
    <source>
        <dbReference type="ARBA" id="ARBA00022840"/>
    </source>
</evidence>
<dbReference type="SMART" id="SM00382">
    <property type="entry name" value="AAA"/>
    <property type="match status" value="1"/>
</dbReference>
<feature type="domain" description="Sigma-54 factor interaction" evidence="6">
    <location>
        <begin position="368"/>
        <end position="572"/>
    </location>
</feature>
<keyword evidence="2" id="KW-0067">ATP-binding</keyword>
<dbReference type="SUPFAM" id="SSF55785">
    <property type="entry name" value="PYP-like sensor domain (PAS domain)"/>
    <property type="match status" value="2"/>
</dbReference>
<sequence>MQKIILLGAGRGGTAILRLLHTSGSFSFTAVIDENPDAPALELARSYGIPTDTDWQPYLTPDIDVIIDATGDPELFPELLKRRDRSTVVIPGEIASVLVQLIEEKERSFHMMDSQRRIQRILFDSMEEGIISINESGKITFFNSSAAKLTQVSKDEVIGKHIHEVIPDSKLMHVIESGRSETNQQLTLESGTKIVTSRFPITTEDGKRIGAFAVFKDISEIQQMAEELTNLREIQMMLEAIIQSSDDAISVVDEKGIGLLINPAYSRITGLQEQDVIGKPAEADIADGESIHRQVLETRKPVRGKQLQVGKDRKDVIVNVAPVIVNNRLKGSVGVIHDVTEMRSMMKELDRARLLIRSLESNLSFEDIIGKSEKIQFAKDQAKLASNVPVTVLLRGETGVGKDLFAHAIHRKSERRHNKFIRVNCSSQEDLAKLFHSSSEESYIKQAQGGTLFLDEIGDLPQDMQQQLLELVPHSDIRLIASTSDQLEKNMRDGMFVEELYFHVNKMPIFIPPLRERTEDIPLILEHVLVKLNKEFGRQIEGFSERALRALESYDWPGNVRELENVISRTLIFMNTTEKWIEEKHLPLTTIRRAQPVLPQGSLSDLVEEYERKLIQDTLATFKGNKSEVAKKLKISLRTLYYKIEKLGIED</sequence>
<dbReference type="InterPro" id="IPR025943">
    <property type="entry name" value="Sigma_54_int_dom_ATP-bd_2"/>
</dbReference>
<dbReference type="InterPro" id="IPR000014">
    <property type="entry name" value="PAS"/>
</dbReference>
<dbReference type="PRINTS" id="PR01590">
    <property type="entry name" value="HTHFIS"/>
</dbReference>
<dbReference type="CDD" id="cd00009">
    <property type="entry name" value="AAA"/>
    <property type="match status" value="1"/>
</dbReference>
<keyword evidence="4" id="KW-0238">DNA-binding</keyword>
<evidence type="ECO:0000259" key="7">
    <source>
        <dbReference type="PROSITE" id="PS50112"/>
    </source>
</evidence>
<feature type="domain" description="PAS" evidence="7">
    <location>
        <begin position="234"/>
        <end position="279"/>
    </location>
</feature>
<dbReference type="InterPro" id="IPR002078">
    <property type="entry name" value="Sigma_54_int"/>
</dbReference>
<accession>A0A264W5D4</accession>
<name>A0A264W5D4_9BACL</name>
<dbReference type="Pfam" id="PF25601">
    <property type="entry name" value="AAA_lid_14"/>
    <property type="match status" value="1"/>
</dbReference>
<dbReference type="InterPro" id="IPR025662">
    <property type="entry name" value="Sigma_54_int_dom_ATP-bd_1"/>
</dbReference>
<dbReference type="InterPro" id="IPR009057">
    <property type="entry name" value="Homeodomain-like_sf"/>
</dbReference>
<evidence type="ECO:0000256" key="5">
    <source>
        <dbReference type="ARBA" id="ARBA00023163"/>
    </source>
</evidence>
<dbReference type="PROSITE" id="PS50112">
    <property type="entry name" value="PAS"/>
    <property type="match status" value="2"/>
</dbReference>
<dbReference type="InterPro" id="IPR036291">
    <property type="entry name" value="NAD(P)-bd_dom_sf"/>
</dbReference>
<dbReference type="SUPFAM" id="SSF51735">
    <property type="entry name" value="NAD(P)-binding Rossmann-fold domains"/>
    <property type="match status" value="1"/>
</dbReference>
<dbReference type="Gene3D" id="1.10.10.60">
    <property type="entry name" value="Homeodomain-like"/>
    <property type="match status" value="1"/>
</dbReference>
<dbReference type="InterPro" id="IPR058031">
    <property type="entry name" value="AAA_lid_NorR"/>
</dbReference>
<dbReference type="EMBL" id="NOKQ01000187">
    <property type="protein sequence ID" value="OZS78792.1"/>
    <property type="molecule type" value="Genomic_DNA"/>
</dbReference>
<dbReference type="InterPro" id="IPR003593">
    <property type="entry name" value="AAA+_ATPase"/>
</dbReference>
<feature type="domain" description="PAC" evidence="8">
    <location>
        <begin position="180"/>
        <end position="230"/>
    </location>
</feature>
<dbReference type="PROSITE" id="PS00676">
    <property type="entry name" value="SIGMA54_INTERACT_2"/>
    <property type="match status" value="1"/>
</dbReference>
<organism evidence="9 10">
    <name type="scientific">Tetzosporium hominis</name>
    <dbReference type="NCBI Taxonomy" id="2020506"/>
    <lineage>
        <taxon>Bacteria</taxon>
        <taxon>Bacillati</taxon>
        <taxon>Bacillota</taxon>
        <taxon>Bacilli</taxon>
        <taxon>Bacillales</taxon>
        <taxon>Caryophanaceae</taxon>
        <taxon>Tetzosporium</taxon>
    </lineage>
</organism>
<dbReference type="InterPro" id="IPR027417">
    <property type="entry name" value="P-loop_NTPase"/>
</dbReference>
<dbReference type="InterPro" id="IPR035965">
    <property type="entry name" value="PAS-like_dom_sf"/>
</dbReference>
<comment type="caution">
    <text evidence="9">The sequence shown here is derived from an EMBL/GenBank/DDBJ whole genome shotgun (WGS) entry which is preliminary data.</text>
</comment>
<keyword evidence="10" id="KW-1185">Reference proteome</keyword>
<dbReference type="SMART" id="SM00091">
    <property type="entry name" value="PAS"/>
    <property type="match status" value="2"/>
</dbReference>
<dbReference type="SUPFAM" id="SSF46689">
    <property type="entry name" value="Homeodomain-like"/>
    <property type="match status" value="1"/>
</dbReference>
<evidence type="ECO:0000256" key="1">
    <source>
        <dbReference type="ARBA" id="ARBA00022741"/>
    </source>
</evidence>
<keyword evidence="3" id="KW-0805">Transcription regulation</keyword>